<dbReference type="AlphaFoldDB" id="A0A0F9R876"/>
<protein>
    <recommendedName>
        <fullName evidence="1">SHSP domain-containing protein</fullName>
    </recommendedName>
</protein>
<evidence type="ECO:0000259" key="1">
    <source>
        <dbReference type="PROSITE" id="PS01031"/>
    </source>
</evidence>
<dbReference type="PANTHER" id="PTHR11527">
    <property type="entry name" value="HEAT-SHOCK PROTEIN 20 FAMILY MEMBER"/>
    <property type="match status" value="1"/>
</dbReference>
<dbReference type="Gene3D" id="2.60.40.790">
    <property type="match status" value="1"/>
</dbReference>
<dbReference type="EMBL" id="LAZR01001006">
    <property type="protein sequence ID" value="KKN52740.1"/>
    <property type="molecule type" value="Genomic_DNA"/>
</dbReference>
<dbReference type="InterPro" id="IPR002068">
    <property type="entry name" value="A-crystallin/Hsp20_dom"/>
</dbReference>
<organism evidence="2">
    <name type="scientific">marine sediment metagenome</name>
    <dbReference type="NCBI Taxonomy" id="412755"/>
    <lineage>
        <taxon>unclassified sequences</taxon>
        <taxon>metagenomes</taxon>
        <taxon>ecological metagenomes</taxon>
    </lineage>
</organism>
<comment type="caution">
    <text evidence="2">The sequence shown here is derived from an EMBL/GenBank/DDBJ whole genome shotgun (WGS) entry which is preliminary data.</text>
</comment>
<name>A0A0F9R876_9ZZZZ</name>
<dbReference type="Pfam" id="PF00011">
    <property type="entry name" value="HSP20"/>
    <property type="match status" value="1"/>
</dbReference>
<evidence type="ECO:0000313" key="2">
    <source>
        <dbReference type="EMBL" id="KKN52740.1"/>
    </source>
</evidence>
<gene>
    <name evidence="2" type="ORF">LCGC14_0609400</name>
</gene>
<reference evidence="2" key="1">
    <citation type="journal article" date="2015" name="Nature">
        <title>Complex archaea that bridge the gap between prokaryotes and eukaryotes.</title>
        <authorList>
            <person name="Spang A."/>
            <person name="Saw J.H."/>
            <person name="Jorgensen S.L."/>
            <person name="Zaremba-Niedzwiedzka K."/>
            <person name="Martijn J."/>
            <person name="Lind A.E."/>
            <person name="van Eijk R."/>
            <person name="Schleper C."/>
            <person name="Guy L."/>
            <person name="Ettema T.J."/>
        </authorList>
    </citation>
    <scope>NUCLEOTIDE SEQUENCE</scope>
</reference>
<dbReference type="InterPro" id="IPR031107">
    <property type="entry name" value="Small_HSP"/>
</dbReference>
<dbReference type="CDD" id="cd06464">
    <property type="entry name" value="ACD_sHsps-like"/>
    <property type="match status" value="1"/>
</dbReference>
<sequence>MQHHLTTGFGGWDPFAEMRRLQADMNRLFDGTTTTSQRAQRVYPPVNLWLGDNSVVVTAELPGLSGDDIQLTVQDDTLTIEGERRLAGNDNQLAWHRRERATGSFARTVQLPFRVDADRVKAHFTNGVLEVEMQRPEADRPRKIAVNAA</sequence>
<feature type="domain" description="SHSP" evidence="1">
    <location>
        <begin position="37"/>
        <end position="149"/>
    </location>
</feature>
<dbReference type="SUPFAM" id="SSF49764">
    <property type="entry name" value="HSP20-like chaperones"/>
    <property type="match status" value="1"/>
</dbReference>
<dbReference type="InterPro" id="IPR008978">
    <property type="entry name" value="HSP20-like_chaperone"/>
</dbReference>
<dbReference type="PROSITE" id="PS01031">
    <property type="entry name" value="SHSP"/>
    <property type="match status" value="1"/>
</dbReference>
<proteinExistence type="predicted"/>
<accession>A0A0F9R876</accession>